<protein>
    <submittedName>
        <fullName evidence="6">LysR family transcriptional regulator</fullName>
    </submittedName>
</protein>
<dbReference type="Pfam" id="PF00126">
    <property type="entry name" value="HTH_1"/>
    <property type="match status" value="1"/>
</dbReference>
<dbReference type="AlphaFoldDB" id="A0A6L8KJ54"/>
<reference evidence="6 7" key="1">
    <citation type="submission" date="2019-12" db="EMBL/GenBank/DDBJ databases">
        <title>Novel species isolated from a subtropical stream in China.</title>
        <authorList>
            <person name="Lu H."/>
        </authorList>
    </citation>
    <scope>NUCLEOTIDE SEQUENCE [LARGE SCALE GENOMIC DNA]</scope>
    <source>
        <strain evidence="6 7">FT135W</strain>
    </source>
</reference>
<keyword evidence="2" id="KW-0805">Transcription regulation</keyword>
<dbReference type="PROSITE" id="PS50931">
    <property type="entry name" value="HTH_LYSR"/>
    <property type="match status" value="1"/>
</dbReference>
<dbReference type="CDD" id="cd08422">
    <property type="entry name" value="PBP2_CrgA_like"/>
    <property type="match status" value="1"/>
</dbReference>
<dbReference type="Pfam" id="PF03466">
    <property type="entry name" value="LysR_substrate"/>
    <property type="match status" value="1"/>
</dbReference>
<dbReference type="InterPro" id="IPR036390">
    <property type="entry name" value="WH_DNA-bd_sf"/>
</dbReference>
<dbReference type="EMBL" id="WWCN01000011">
    <property type="protein sequence ID" value="MYM24531.1"/>
    <property type="molecule type" value="Genomic_DNA"/>
</dbReference>
<dbReference type="SUPFAM" id="SSF53850">
    <property type="entry name" value="Periplasmic binding protein-like II"/>
    <property type="match status" value="1"/>
</dbReference>
<dbReference type="Gene3D" id="3.40.190.290">
    <property type="match status" value="1"/>
</dbReference>
<dbReference type="PANTHER" id="PTHR30537">
    <property type="entry name" value="HTH-TYPE TRANSCRIPTIONAL REGULATOR"/>
    <property type="match status" value="1"/>
</dbReference>
<dbReference type="SUPFAM" id="SSF46785">
    <property type="entry name" value="Winged helix' DNA-binding domain"/>
    <property type="match status" value="1"/>
</dbReference>
<evidence type="ECO:0000256" key="4">
    <source>
        <dbReference type="ARBA" id="ARBA00023163"/>
    </source>
</evidence>
<sequence>MIDDLPALSAFARIVSAGSMSAAARELDLPLSVISKRMAQLEKSLGVRLLQRTTRRQALTEEGTLFHARVLRILDEIEQAETLLSSSRREISGLLRVTAPGEFGRQHIVPIVADFQRQHPQLAIQLDLSDAVLNLLESGHDLAIRFGSLEDSTLVARRLAPNYRVACAAPAYLAQYGTPSHPAELAQHRCILIGEQRRAEWRFHGEEQVAVRVNGALITNDGQAAHALALQAAGIVVKSIWDVGDDILAGRLQRVLPAHSMTTAPLQAIFPHSQNLAPRVRAFIDYLQARLQQAWRWDA</sequence>
<evidence type="ECO:0000259" key="5">
    <source>
        <dbReference type="PROSITE" id="PS50931"/>
    </source>
</evidence>
<dbReference type="GO" id="GO:0003677">
    <property type="term" value="F:DNA binding"/>
    <property type="evidence" value="ECO:0007669"/>
    <property type="project" value="UniProtKB-KW"/>
</dbReference>
<dbReference type="FunFam" id="1.10.10.10:FF:000001">
    <property type="entry name" value="LysR family transcriptional regulator"/>
    <property type="match status" value="1"/>
</dbReference>
<evidence type="ECO:0000313" key="7">
    <source>
        <dbReference type="Proteomes" id="UP000479335"/>
    </source>
</evidence>
<dbReference type="RefSeq" id="WP_161007997.1">
    <property type="nucleotide sequence ID" value="NZ_WWCN01000011.1"/>
</dbReference>
<keyword evidence="3" id="KW-0238">DNA-binding</keyword>
<proteinExistence type="inferred from homology"/>
<dbReference type="InterPro" id="IPR036388">
    <property type="entry name" value="WH-like_DNA-bd_sf"/>
</dbReference>
<keyword evidence="7" id="KW-1185">Reference proteome</keyword>
<dbReference type="GO" id="GO:0003700">
    <property type="term" value="F:DNA-binding transcription factor activity"/>
    <property type="evidence" value="ECO:0007669"/>
    <property type="project" value="InterPro"/>
</dbReference>
<dbReference type="Gene3D" id="1.10.10.10">
    <property type="entry name" value="Winged helix-like DNA-binding domain superfamily/Winged helix DNA-binding domain"/>
    <property type="match status" value="1"/>
</dbReference>
<comment type="similarity">
    <text evidence="1">Belongs to the LysR transcriptional regulatory family.</text>
</comment>
<evidence type="ECO:0000313" key="6">
    <source>
        <dbReference type="EMBL" id="MYM24531.1"/>
    </source>
</evidence>
<dbReference type="FunFam" id="3.40.190.290:FF:000001">
    <property type="entry name" value="Transcriptional regulator, LysR family"/>
    <property type="match status" value="1"/>
</dbReference>
<feature type="domain" description="HTH lysR-type" evidence="5">
    <location>
        <begin position="3"/>
        <end position="60"/>
    </location>
</feature>
<gene>
    <name evidence="6" type="ORF">GTP46_17950</name>
</gene>
<dbReference type="Proteomes" id="UP000479335">
    <property type="component" value="Unassembled WGS sequence"/>
</dbReference>
<organism evidence="6 7">
    <name type="scientific">Duganella flavida</name>
    <dbReference type="NCBI Taxonomy" id="2692175"/>
    <lineage>
        <taxon>Bacteria</taxon>
        <taxon>Pseudomonadati</taxon>
        <taxon>Pseudomonadota</taxon>
        <taxon>Betaproteobacteria</taxon>
        <taxon>Burkholderiales</taxon>
        <taxon>Oxalobacteraceae</taxon>
        <taxon>Telluria group</taxon>
        <taxon>Duganella</taxon>
    </lineage>
</organism>
<evidence type="ECO:0000256" key="3">
    <source>
        <dbReference type="ARBA" id="ARBA00023125"/>
    </source>
</evidence>
<evidence type="ECO:0000256" key="1">
    <source>
        <dbReference type="ARBA" id="ARBA00009437"/>
    </source>
</evidence>
<name>A0A6L8KJ54_9BURK</name>
<comment type="caution">
    <text evidence="6">The sequence shown here is derived from an EMBL/GenBank/DDBJ whole genome shotgun (WGS) entry which is preliminary data.</text>
</comment>
<dbReference type="InterPro" id="IPR000847">
    <property type="entry name" value="LysR_HTH_N"/>
</dbReference>
<evidence type="ECO:0000256" key="2">
    <source>
        <dbReference type="ARBA" id="ARBA00023015"/>
    </source>
</evidence>
<dbReference type="InterPro" id="IPR005119">
    <property type="entry name" value="LysR_subst-bd"/>
</dbReference>
<dbReference type="InterPro" id="IPR058163">
    <property type="entry name" value="LysR-type_TF_proteobact-type"/>
</dbReference>
<accession>A0A6L8KJ54</accession>
<dbReference type="PANTHER" id="PTHR30537:SF5">
    <property type="entry name" value="HTH-TYPE TRANSCRIPTIONAL ACTIVATOR TTDR-RELATED"/>
    <property type="match status" value="1"/>
</dbReference>
<keyword evidence="4" id="KW-0804">Transcription</keyword>